<gene>
    <name evidence="2" type="ORF">FMAN_00994</name>
</gene>
<dbReference type="GeneID" id="65080266"/>
<evidence type="ECO:0000313" key="3">
    <source>
        <dbReference type="Proteomes" id="UP000184255"/>
    </source>
</evidence>
<sequence>MASSLADAKLSQSLQSIVDKDEIRSVIYKFVRGADRKIRHLVQSVYHPDAIDNHGSFNGPAKDFYDTMTASDSTRAVHHQIGQSLIALGPDGTTASAETYCTATTVNEADGQETWITFLVRYIDQFEKRDDTWKISHRFVAFDAVSDKAIMQYLPKANLGTRDEEDYSRKVLKD</sequence>
<proteinExistence type="predicted"/>
<dbReference type="AlphaFoldDB" id="A0A1L7SAM7"/>
<accession>A0A1L7SAM7</accession>
<dbReference type="VEuPathDB" id="FungiDB:FMAN_00994"/>
<name>A0A1L7SAM7_FUSMA</name>
<dbReference type="Gene3D" id="3.10.450.50">
    <property type="match status" value="1"/>
</dbReference>
<dbReference type="InterPro" id="IPR037401">
    <property type="entry name" value="SnoaL-like"/>
</dbReference>
<evidence type="ECO:0000313" key="2">
    <source>
        <dbReference type="EMBL" id="CVK83611.1"/>
    </source>
</evidence>
<dbReference type="SUPFAM" id="SSF54427">
    <property type="entry name" value="NTF2-like"/>
    <property type="match status" value="1"/>
</dbReference>
<dbReference type="EMBL" id="FCQH01000001">
    <property type="protein sequence ID" value="CVK83611.1"/>
    <property type="molecule type" value="Genomic_DNA"/>
</dbReference>
<reference evidence="3" key="1">
    <citation type="journal article" date="2016" name="Genome Biol. Evol.">
        <title>Comparative 'omics' of the Fusarium fujikuroi species complex highlights differences in genetic potential and metabolite synthesis.</title>
        <authorList>
            <person name="Niehaus E.-M."/>
            <person name="Muensterkoetter M."/>
            <person name="Proctor R.H."/>
            <person name="Brown D.W."/>
            <person name="Sharon A."/>
            <person name="Idan Y."/>
            <person name="Oren-Young L."/>
            <person name="Sieber C.M."/>
            <person name="Novak O."/>
            <person name="Pencik A."/>
            <person name="Tarkowska D."/>
            <person name="Hromadova K."/>
            <person name="Freeman S."/>
            <person name="Maymon M."/>
            <person name="Elazar M."/>
            <person name="Youssef S.A."/>
            <person name="El-Shabrawy E.S.M."/>
            <person name="Shalaby A.B.A."/>
            <person name="Houterman P."/>
            <person name="Brock N.L."/>
            <person name="Burkhardt I."/>
            <person name="Tsavkelova E.A."/>
            <person name="Dickschat J.S."/>
            <person name="Galuszka P."/>
            <person name="Gueldener U."/>
            <person name="Tudzynski B."/>
        </authorList>
    </citation>
    <scope>NUCLEOTIDE SEQUENCE [LARGE SCALE GENOMIC DNA]</scope>
    <source>
        <strain evidence="3">MRC7560</strain>
    </source>
</reference>
<keyword evidence="3" id="KW-1185">Reference proteome</keyword>
<evidence type="ECO:0000259" key="1">
    <source>
        <dbReference type="Pfam" id="PF13577"/>
    </source>
</evidence>
<dbReference type="Pfam" id="PF13577">
    <property type="entry name" value="SnoaL_4"/>
    <property type="match status" value="1"/>
</dbReference>
<organism evidence="2 3">
    <name type="scientific">Fusarium mangiferae</name>
    <name type="common">Mango malformation disease fungus</name>
    <dbReference type="NCBI Taxonomy" id="192010"/>
    <lineage>
        <taxon>Eukaryota</taxon>
        <taxon>Fungi</taxon>
        <taxon>Dikarya</taxon>
        <taxon>Ascomycota</taxon>
        <taxon>Pezizomycotina</taxon>
        <taxon>Sordariomycetes</taxon>
        <taxon>Hypocreomycetidae</taxon>
        <taxon>Hypocreales</taxon>
        <taxon>Nectriaceae</taxon>
        <taxon>Fusarium</taxon>
        <taxon>Fusarium fujikuroi species complex</taxon>
    </lineage>
</organism>
<comment type="caution">
    <text evidence="2">The sequence shown here is derived from an EMBL/GenBank/DDBJ whole genome shotgun (WGS) entry which is preliminary data.</text>
</comment>
<feature type="domain" description="SnoaL-like" evidence="1">
    <location>
        <begin position="17"/>
        <end position="138"/>
    </location>
</feature>
<protein>
    <recommendedName>
        <fullName evidence="1">SnoaL-like domain-containing protein</fullName>
    </recommendedName>
</protein>
<dbReference type="Proteomes" id="UP000184255">
    <property type="component" value="Unassembled WGS sequence"/>
</dbReference>
<dbReference type="InterPro" id="IPR032710">
    <property type="entry name" value="NTF2-like_dom_sf"/>
</dbReference>
<dbReference type="RefSeq" id="XP_041676328.1">
    <property type="nucleotide sequence ID" value="XM_041829764.1"/>
</dbReference>